<gene>
    <name evidence="4" type="ORF">EM6_1904</name>
</gene>
<comment type="similarity">
    <text evidence="3">Belongs to the bacterial glucokinase family.</text>
</comment>
<keyword evidence="2 4" id="KW-0418">Kinase</keyword>
<dbReference type="GO" id="GO:0005829">
    <property type="term" value="C:cytosol"/>
    <property type="evidence" value="ECO:0007669"/>
    <property type="project" value="TreeGrafter"/>
</dbReference>
<reference evidence="5" key="2">
    <citation type="journal article" date="2017" name="Plant Physiol. Biochem.">
        <title>Differential oxidative and antioxidative response of duckweed Lemna minor toward plant growth promoting/inhibiting bacteria.</title>
        <authorList>
            <person name="Ishizawa H."/>
            <person name="Kuroda M."/>
            <person name="Morikawa M."/>
            <person name="Ike M."/>
        </authorList>
    </citation>
    <scope>NUCLEOTIDE SEQUENCE [LARGE SCALE GENOMIC DNA]</scope>
    <source>
        <strain evidence="5">M6</strain>
    </source>
</reference>
<sequence length="314" mass="34031">MTAVLLSDLSNSAHMKLALVTPGARPTEATLYPCKSIEEFNASIVDFLEANNQPELMAAAVSACGWEVDGGFSMPNHGYRIDRQHLRELLNIQRLHVVNDCVCKAMAVDRLFTSELFKVCGGEGEDGQVRALVGAGRGLGLAAIIMDDLGHPTVLPCEGGHADLAVTTPREAQVFEHLERKYGHVSRERVVSMQGLAEIYEILGQVDAGDNRRVNASEVVALAHTGDARALEAVSLSQGFLAAMASDTALMLGARGGIYLAGEYVELISDLIDWKGFEARFTDKGRLRGYMQDIPVYLIRARDLELIGLTTLFG</sequence>
<dbReference type="RefSeq" id="WP_126422300.1">
    <property type="nucleotide sequence ID" value="NZ_AP018827.1"/>
</dbReference>
<dbReference type="EC" id="2.7.1.2" evidence="4"/>
<dbReference type="GO" id="GO:0005536">
    <property type="term" value="F:D-glucose binding"/>
    <property type="evidence" value="ECO:0007669"/>
    <property type="project" value="InterPro"/>
</dbReference>
<dbReference type="AlphaFoldDB" id="A0A3G9G3R4"/>
<dbReference type="PANTHER" id="PTHR47690">
    <property type="entry name" value="GLUCOKINASE"/>
    <property type="match status" value="1"/>
</dbReference>
<dbReference type="OrthoDB" id="9800595at2"/>
<evidence type="ECO:0000256" key="1">
    <source>
        <dbReference type="ARBA" id="ARBA00022679"/>
    </source>
</evidence>
<name>A0A3G9G3R4_9CAUL</name>
<dbReference type="PANTHER" id="PTHR47690:SF1">
    <property type="entry name" value="GLUCOKINASE"/>
    <property type="match status" value="1"/>
</dbReference>
<organism evidence="4 5">
    <name type="scientific">Asticcacaulis excentricus</name>
    <dbReference type="NCBI Taxonomy" id="78587"/>
    <lineage>
        <taxon>Bacteria</taxon>
        <taxon>Pseudomonadati</taxon>
        <taxon>Pseudomonadota</taxon>
        <taxon>Alphaproteobacteria</taxon>
        <taxon>Caulobacterales</taxon>
        <taxon>Caulobacteraceae</taxon>
        <taxon>Asticcacaulis</taxon>
    </lineage>
</organism>
<reference evidence="5" key="1">
    <citation type="journal article" date="2017" name="Biotechnol. Biofuels">
        <title>Evaluation of environmental bacterial communities as a factor affecting the growth of duckweed Lemna minor.</title>
        <authorList>
            <person name="Ishizawa H."/>
            <person name="Kuroda M."/>
            <person name="Morikawa M."/>
            <person name="Ike M."/>
        </authorList>
    </citation>
    <scope>NUCLEOTIDE SEQUENCE [LARGE SCALE GENOMIC DNA]</scope>
    <source>
        <strain evidence="5">M6</strain>
    </source>
</reference>
<dbReference type="Gene3D" id="3.30.420.40">
    <property type="match status" value="1"/>
</dbReference>
<dbReference type="InterPro" id="IPR050201">
    <property type="entry name" value="Bacterial_glucokinase"/>
</dbReference>
<protein>
    <submittedName>
        <fullName evidence="4">Glucokinase</fullName>
        <ecNumber evidence="4">2.7.1.2</ecNumber>
    </submittedName>
</protein>
<dbReference type="Gene3D" id="3.40.367.20">
    <property type="match status" value="1"/>
</dbReference>
<dbReference type="InterPro" id="IPR043129">
    <property type="entry name" value="ATPase_NBD"/>
</dbReference>
<evidence type="ECO:0000256" key="2">
    <source>
        <dbReference type="ARBA" id="ARBA00022777"/>
    </source>
</evidence>
<proteinExistence type="inferred from homology"/>
<accession>A0A3G9G3R4</accession>
<dbReference type="GO" id="GO:0005524">
    <property type="term" value="F:ATP binding"/>
    <property type="evidence" value="ECO:0007669"/>
    <property type="project" value="InterPro"/>
</dbReference>
<evidence type="ECO:0000313" key="4">
    <source>
        <dbReference type="EMBL" id="BBF81306.1"/>
    </source>
</evidence>
<dbReference type="SUPFAM" id="SSF53067">
    <property type="entry name" value="Actin-like ATPase domain"/>
    <property type="match status" value="1"/>
</dbReference>
<dbReference type="GO" id="GO:0004340">
    <property type="term" value="F:glucokinase activity"/>
    <property type="evidence" value="ECO:0007669"/>
    <property type="project" value="UniProtKB-EC"/>
</dbReference>
<evidence type="ECO:0000256" key="3">
    <source>
        <dbReference type="RuleBase" id="RU004046"/>
    </source>
</evidence>
<dbReference type="Pfam" id="PF02685">
    <property type="entry name" value="Glucokinase"/>
    <property type="match status" value="1"/>
</dbReference>
<dbReference type="Proteomes" id="UP000278756">
    <property type="component" value="Chromosome 1"/>
</dbReference>
<keyword evidence="1 4" id="KW-0808">Transferase</keyword>
<dbReference type="CDD" id="cd24008">
    <property type="entry name" value="ASKHA_NBD_GLK"/>
    <property type="match status" value="1"/>
</dbReference>
<evidence type="ECO:0000313" key="5">
    <source>
        <dbReference type="Proteomes" id="UP000278756"/>
    </source>
</evidence>
<dbReference type="InterPro" id="IPR003836">
    <property type="entry name" value="Glucokinase"/>
</dbReference>
<dbReference type="GO" id="GO:0006096">
    <property type="term" value="P:glycolytic process"/>
    <property type="evidence" value="ECO:0007669"/>
    <property type="project" value="InterPro"/>
</dbReference>
<dbReference type="EMBL" id="AP018827">
    <property type="protein sequence ID" value="BBF81306.1"/>
    <property type="molecule type" value="Genomic_DNA"/>
</dbReference>